<feature type="domain" description="CARDB" evidence="1">
    <location>
        <begin position="435"/>
        <end position="530"/>
    </location>
</feature>
<evidence type="ECO:0000259" key="2">
    <source>
        <dbReference type="Pfam" id="PF13360"/>
    </source>
</evidence>
<feature type="domain" description="Pyrrolo-quinoline quinone repeat" evidence="2">
    <location>
        <begin position="853"/>
        <end position="930"/>
    </location>
</feature>
<feature type="domain" description="Pyrrolo-quinoline quinone repeat" evidence="2">
    <location>
        <begin position="132"/>
        <end position="352"/>
    </location>
</feature>
<dbReference type="Pfam" id="PF13360">
    <property type="entry name" value="PQQ_2"/>
    <property type="match status" value="3"/>
</dbReference>
<accession>A0A8B3S0Z9</accession>
<dbReference type="SMART" id="SM00564">
    <property type="entry name" value="PQQ"/>
    <property type="match status" value="13"/>
</dbReference>
<dbReference type="InterPro" id="IPR002372">
    <property type="entry name" value="PQQ_rpt_dom"/>
</dbReference>
<dbReference type="Gene3D" id="2.40.10.480">
    <property type="match status" value="1"/>
</dbReference>
<dbReference type="SUPFAM" id="SSF63446">
    <property type="entry name" value="Type I dockerin domain"/>
    <property type="match status" value="1"/>
</dbReference>
<dbReference type="Pfam" id="PF00404">
    <property type="entry name" value="Dockerin_1"/>
    <property type="match status" value="1"/>
</dbReference>
<sequence length="1183" mass="127430">MVKPLVAISKVFVYGEAMKMYKKITLVSISSAILLISVMQAAALDSNWHQFQKDEKSTGTTYSSTPIEDVELAWSAFTYGSGIGNGIDVTPIIADDIVYIYAANGSIWAFNKTNGNLIWQNETTGGNLQTSTPAYGDGKIFVAARSGDLFAFNATTGNELWNTHATDGNFECPVTYFDHKIYIGEGLEGGVTTKYYCCYGDNGTRLWSYPTENTSGFLWCGASVVGDYLVFATHEGKLISLYKENGTLTDEVDLTSELSFPRPALGKVRASVTYHNGYIYTTSEKGQPLGYVFKVGFDNGTFVDDGWSTANGFSTSTPVVYDGKVYVGQGEHGFTGNLTCLNDSTGEIIWSYFIDAGVKSSPALSIHDGKPYIYFTGAKTNGSLYCLNSDGTLAWDYNPPDSRYILQGAAISDGFVYFGTDGGYVYCLNESTKIPDLIPTLLTPTTLCVNRSNEITVTVKNEGGSADSFNVSVKHNESLIGINTINMLKAGEEETTEFSWTPTSTGTFNLTVAVDPENAIEESNETNNVKFVNVTVEIAVPDLTPTLLMLPPKIYSNHSNIINATVSNNGFDYALAFNVSFGADGTVVDTASVSNLTAGISTTVSFTWTPLEPGSYELCVLTDCDNEIVESNETNNELCESVIVETPKLDLTIQKIALKTAGYVGEENRLGVKIANIGLLNASLFNITLEADGMLLSEATVPLLDAGNSTELEFVWIPTEIGEHELTATADSKEEVEESNETNNTLTRTSVIVTRKDWAQFHYDDTNIGFSPSIAPNTNETLWISDNIGVVDSTSMVIADGKVFVNCDNFLKAIDKYTGEELWNTSVTTTTTEGSWLSPSYHDGKVFISGLAVYCINAADGSIIWEYALPAPACNGGTTIADGKVFTSDGGGLHYYCLDEETGEELWNFTVSGRAQGTAAYTDGKVYFTSYLYGIGGYVYCVDSDTGTKIWSTNTTFEACGSPTVSNGIVYATTYNFYGNGDIYALNATNGSILWNKTIQRTDSTPTVAYGNVYVCGGCKGVSDLQTYCFNATNGELIWNTTASDEIGAWTCSAAVADGKVFVGKISGSRMSFDYAGTYALNVFTGNVSWSYPEGGSSPAVADGMVFTIGSGRVYAFTIYDPGDANHDGKVNTRDAPTVLQMAVGIIPPNDEADVNGDCKVTSLDALMIMQAAIGRSQVSYSQ</sequence>
<dbReference type="PANTHER" id="PTHR34512">
    <property type="entry name" value="CELL SURFACE PROTEIN"/>
    <property type="match status" value="1"/>
</dbReference>
<feature type="domain" description="CARDB" evidence="1">
    <location>
        <begin position="650"/>
        <end position="748"/>
    </location>
</feature>
<dbReference type="Proteomes" id="UP000291831">
    <property type="component" value="Unassembled WGS sequence"/>
</dbReference>
<protein>
    <recommendedName>
        <fullName evidence="5">Dockerin domain-containing protein</fullName>
    </recommendedName>
</protein>
<dbReference type="PANTHER" id="PTHR34512:SF30">
    <property type="entry name" value="OUTER MEMBRANE PROTEIN ASSEMBLY FACTOR BAMB"/>
    <property type="match status" value="1"/>
</dbReference>
<dbReference type="InterPro" id="IPR036439">
    <property type="entry name" value="Dockerin_dom_sf"/>
</dbReference>
<dbReference type="GO" id="GO:0004553">
    <property type="term" value="F:hydrolase activity, hydrolyzing O-glycosyl compounds"/>
    <property type="evidence" value="ECO:0007669"/>
    <property type="project" value="InterPro"/>
</dbReference>
<organism evidence="3 4">
    <name type="scientific">Candidatus Argoarchaeum ethanivorans</name>
    <dbReference type="NCBI Taxonomy" id="2608793"/>
    <lineage>
        <taxon>Archaea</taxon>
        <taxon>Methanobacteriati</taxon>
        <taxon>Methanobacteriota</taxon>
        <taxon>Stenosarchaea group</taxon>
        <taxon>Methanomicrobia</taxon>
        <taxon>Methanosarcinales</taxon>
        <taxon>Methanosarcinales incertae sedis</taxon>
        <taxon>GOM Arc I cluster</taxon>
        <taxon>Candidatus Argoarchaeum</taxon>
    </lineage>
</organism>
<dbReference type="Gene3D" id="2.60.40.10">
    <property type="entry name" value="Immunoglobulins"/>
    <property type="match status" value="3"/>
</dbReference>
<gene>
    <name evidence="3" type="ORF">AEth_01813</name>
</gene>
<evidence type="ECO:0000313" key="3">
    <source>
        <dbReference type="EMBL" id="RZB28811.1"/>
    </source>
</evidence>
<feature type="domain" description="CARDB" evidence="1">
    <location>
        <begin position="541"/>
        <end position="638"/>
    </location>
</feature>
<feature type="domain" description="Pyrrolo-quinoline quinone repeat" evidence="2">
    <location>
        <begin position="937"/>
        <end position="1044"/>
    </location>
</feature>
<dbReference type="Gene3D" id="2.130.10.10">
    <property type="entry name" value="YVTN repeat-like/Quinoprotein amine dehydrogenase"/>
    <property type="match status" value="2"/>
</dbReference>
<dbReference type="CDD" id="cd10276">
    <property type="entry name" value="BamB_YfgL"/>
    <property type="match status" value="1"/>
</dbReference>
<dbReference type="GO" id="GO:0000272">
    <property type="term" value="P:polysaccharide catabolic process"/>
    <property type="evidence" value="ECO:0007669"/>
    <property type="project" value="InterPro"/>
</dbReference>
<dbReference type="Pfam" id="PF07705">
    <property type="entry name" value="CARDB"/>
    <property type="match status" value="3"/>
</dbReference>
<dbReference type="CDD" id="cd14256">
    <property type="entry name" value="Dockerin_I"/>
    <property type="match status" value="1"/>
</dbReference>
<dbReference type="InterPro" id="IPR018391">
    <property type="entry name" value="PQQ_b-propeller_rpt"/>
</dbReference>
<dbReference type="InterPro" id="IPR013783">
    <property type="entry name" value="Ig-like_fold"/>
</dbReference>
<dbReference type="SUPFAM" id="SSF50998">
    <property type="entry name" value="Quinoprotein alcohol dehydrogenase-like"/>
    <property type="match status" value="5"/>
</dbReference>
<comment type="caution">
    <text evidence="3">The sequence shown here is derived from an EMBL/GenBank/DDBJ whole genome shotgun (WGS) entry which is preliminary data.</text>
</comment>
<dbReference type="InterPro" id="IPR015943">
    <property type="entry name" value="WD40/YVTN_repeat-like_dom_sf"/>
</dbReference>
<dbReference type="InterPro" id="IPR011635">
    <property type="entry name" value="CARDB"/>
</dbReference>
<dbReference type="Gene3D" id="2.40.128.630">
    <property type="match status" value="2"/>
</dbReference>
<evidence type="ECO:0000313" key="4">
    <source>
        <dbReference type="Proteomes" id="UP000291831"/>
    </source>
</evidence>
<dbReference type="Gene3D" id="1.10.1330.10">
    <property type="entry name" value="Dockerin domain"/>
    <property type="match status" value="1"/>
</dbReference>
<evidence type="ECO:0008006" key="5">
    <source>
        <dbReference type="Google" id="ProtNLM"/>
    </source>
</evidence>
<dbReference type="EMBL" id="RPGO01000035">
    <property type="protein sequence ID" value="RZB28811.1"/>
    <property type="molecule type" value="Genomic_DNA"/>
</dbReference>
<name>A0A8B3S0Z9_9EURY</name>
<reference evidence="4" key="1">
    <citation type="submission" date="2019-01" db="EMBL/GenBank/DDBJ databases">
        <title>Anaerobic oxidation of ethane by archaea from a marine hydrocarbon seep.</title>
        <authorList>
            <person name="Musat F."/>
        </authorList>
    </citation>
    <scope>NUCLEOTIDE SEQUENCE [LARGE SCALE GENOMIC DNA]</scope>
</reference>
<dbReference type="AlphaFoldDB" id="A0A8B3S0Z9"/>
<dbReference type="InterPro" id="IPR011047">
    <property type="entry name" value="Quinoprotein_ADH-like_sf"/>
</dbReference>
<dbReference type="InterPro" id="IPR002105">
    <property type="entry name" value="Dockerin_1_rpt"/>
</dbReference>
<evidence type="ECO:0000259" key="1">
    <source>
        <dbReference type="Pfam" id="PF07705"/>
    </source>
</evidence>
<proteinExistence type="predicted"/>